<dbReference type="Gene3D" id="1.10.10.1400">
    <property type="entry name" value="Terminase, small subunit, N-terminal DNA-binding domain, HTH motif"/>
    <property type="match status" value="1"/>
</dbReference>
<evidence type="ECO:0000313" key="1">
    <source>
        <dbReference type="EMBL" id="RRD29625.1"/>
    </source>
</evidence>
<dbReference type="InterPro" id="IPR038713">
    <property type="entry name" value="Terminase_Gp1_N_sf"/>
</dbReference>
<comment type="caution">
    <text evidence="1">The sequence shown here is derived from an EMBL/GenBank/DDBJ whole genome shotgun (WGS) entry which is preliminary data.</text>
</comment>
<dbReference type="InterPro" id="IPR005335">
    <property type="entry name" value="Terminase_ssu"/>
</dbReference>
<dbReference type="EMBL" id="RQZA01000013">
    <property type="protein sequence ID" value="RRD29625.1"/>
    <property type="molecule type" value="Genomic_DNA"/>
</dbReference>
<dbReference type="GO" id="GO:0051276">
    <property type="term" value="P:chromosome organization"/>
    <property type="evidence" value="ECO:0007669"/>
    <property type="project" value="InterPro"/>
</dbReference>
<accession>A0A3P1V8D9</accession>
<evidence type="ECO:0000313" key="2">
    <source>
        <dbReference type="Proteomes" id="UP000281771"/>
    </source>
</evidence>
<dbReference type="Pfam" id="PF03592">
    <property type="entry name" value="Terminase_2"/>
    <property type="match status" value="1"/>
</dbReference>
<protein>
    <submittedName>
        <fullName evidence="1">Terminase small subunit</fullName>
    </submittedName>
</protein>
<keyword evidence="2" id="KW-1185">Reference proteome</keyword>
<proteinExistence type="predicted"/>
<gene>
    <name evidence="1" type="ORF">EII38_09295</name>
</gene>
<dbReference type="AlphaFoldDB" id="A0A3P1V8D9"/>
<dbReference type="RefSeq" id="WP_124777904.1">
    <property type="nucleotide sequence ID" value="NZ_RQZA01000013.1"/>
</dbReference>
<dbReference type="Proteomes" id="UP000281771">
    <property type="component" value="Unassembled WGS sequence"/>
</dbReference>
<sequence length="176" mass="19833">MNEREGLAIKELKTVAIDLMSDWPASRSRQKSFVLAYMANGFQNATQAAKEAGFSEKSAHTTAHKMLAGSEKFLHIPPVVERLKNAFDERRTELSLLNSVDIQQFWAKVIRREINDVKLVGDGEGYQIVKEVPPDLSVMLSASDKYAKTLGMYQNNVDITQRTIEIKVGEWDADED</sequence>
<name>A0A3P1V8D9_9STRE</name>
<reference evidence="1 2" key="1">
    <citation type="submission" date="2018-11" db="EMBL/GenBank/DDBJ databases">
        <title>Genomes From Bacteria Associated with the Canine Oral Cavity: a Test Case for Automated Genome-Based Taxonomic Assignment.</title>
        <authorList>
            <person name="Coil D.A."/>
            <person name="Jospin G."/>
            <person name="Darling A.E."/>
            <person name="Wallis C."/>
            <person name="Davis I.J."/>
            <person name="Harris S."/>
            <person name="Eisen J.A."/>
            <person name="Holcombe L.J."/>
            <person name="O'Flynn C."/>
        </authorList>
    </citation>
    <scope>NUCLEOTIDE SEQUENCE [LARGE SCALE GENOMIC DNA]</scope>
    <source>
        <strain evidence="1 2">OH4621_COT-116</strain>
    </source>
</reference>
<organism evidence="1 2">
    <name type="scientific">Streptococcus minor</name>
    <dbReference type="NCBI Taxonomy" id="229549"/>
    <lineage>
        <taxon>Bacteria</taxon>
        <taxon>Bacillati</taxon>
        <taxon>Bacillota</taxon>
        <taxon>Bacilli</taxon>
        <taxon>Lactobacillales</taxon>
        <taxon>Streptococcaceae</taxon>
        <taxon>Streptococcus</taxon>
    </lineage>
</organism>